<dbReference type="EMBL" id="JXRR01000017">
    <property type="protein sequence ID" value="KIL46267.1"/>
    <property type="molecule type" value="Genomic_DNA"/>
</dbReference>
<name>A0A0C2VBE7_9BACL</name>
<sequence length="43" mass="4817">MVAGNSFVGRETCLIGCLDLHLWGQAFYYEQEFAKMNSEAEGT</sequence>
<reference evidence="1 2" key="1">
    <citation type="submission" date="2015-01" db="EMBL/GenBank/DDBJ databases">
        <title>Jeotgalibacillus campisalis genome sequencing.</title>
        <authorList>
            <person name="Goh K.M."/>
            <person name="Chan K.-G."/>
            <person name="Yaakop A.S."/>
            <person name="Ee R."/>
            <person name="Gan H.M."/>
            <person name="Chan C.S."/>
        </authorList>
    </citation>
    <scope>NUCLEOTIDE SEQUENCE [LARGE SCALE GENOMIC DNA]</scope>
    <source>
        <strain evidence="1 2">SF-57</strain>
    </source>
</reference>
<evidence type="ECO:0000313" key="1">
    <source>
        <dbReference type="EMBL" id="KIL46267.1"/>
    </source>
</evidence>
<keyword evidence="2" id="KW-1185">Reference proteome</keyword>
<accession>A0A0C2VBE7</accession>
<dbReference type="PATRIC" id="fig|220754.4.peg.2954"/>
<gene>
    <name evidence="1" type="ORF">KR50_29420</name>
</gene>
<dbReference type="Proteomes" id="UP000031972">
    <property type="component" value="Unassembled WGS sequence"/>
</dbReference>
<comment type="caution">
    <text evidence="1">The sequence shown here is derived from an EMBL/GenBank/DDBJ whole genome shotgun (WGS) entry which is preliminary data.</text>
</comment>
<organism evidence="1 2">
    <name type="scientific">Jeotgalibacillus campisalis</name>
    <dbReference type="NCBI Taxonomy" id="220754"/>
    <lineage>
        <taxon>Bacteria</taxon>
        <taxon>Bacillati</taxon>
        <taxon>Bacillota</taxon>
        <taxon>Bacilli</taxon>
        <taxon>Bacillales</taxon>
        <taxon>Caryophanaceae</taxon>
        <taxon>Jeotgalibacillus</taxon>
    </lineage>
</organism>
<evidence type="ECO:0000313" key="2">
    <source>
        <dbReference type="Proteomes" id="UP000031972"/>
    </source>
</evidence>
<protein>
    <submittedName>
        <fullName evidence="1">Uncharacterized protein</fullName>
    </submittedName>
</protein>
<dbReference type="AlphaFoldDB" id="A0A0C2VBE7"/>
<proteinExistence type="predicted"/>